<dbReference type="EMBL" id="WQMT02000011">
    <property type="protein sequence ID" value="KAG9217580.1"/>
    <property type="molecule type" value="Genomic_DNA"/>
</dbReference>
<comment type="caution">
    <text evidence="1">The sequence shown here is derived from an EMBL/GenBank/DDBJ whole genome shotgun (WGS) entry which is preliminary data.</text>
</comment>
<evidence type="ECO:0000313" key="1">
    <source>
        <dbReference type="EMBL" id="KAG9217580.1"/>
    </source>
</evidence>
<proteinExistence type="predicted"/>
<name>A0ACB7IHA5_PLECO</name>
<protein>
    <submittedName>
        <fullName evidence="1">Uncharacterized protein</fullName>
    </submittedName>
</protein>
<organism evidence="1 2">
    <name type="scientific">Pleurotus cornucopiae</name>
    <name type="common">Cornucopia mushroom</name>
    <dbReference type="NCBI Taxonomy" id="5321"/>
    <lineage>
        <taxon>Eukaryota</taxon>
        <taxon>Fungi</taxon>
        <taxon>Dikarya</taxon>
        <taxon>Basidiomycota</taxon>
        <taxon>Agaricomycotina</taxon>
        <taxon>Agaricomycetes</taxon>
        <taxon>Agaricomycetidae</taxon>
        <taxon>Agaricales</taxon>
        <taxon>Pleurotineae</taxon>
        <taxon>Pleurotaceae</taxon>
        <taxon>Pleurotus</taxon>
    </lineage>
</organism>
<evidence type="ECO:0000313" key="2">
    <source>
        <dbReference type="Proteomes" id="UP000824881"/>
    </source>
</evidence>
<reference evidence="1 2" key="1">
    <citation type="journal article" date="2021" name="Appl. Environ. Microbiol.">
        <title>Genetic linkage and physical mapping for an oyster mushroom Pleurotus cornucopiae and QTL analysis for the trait cap color.</title>
        <authorList>
            <person name="Zhang Y."/>
            <person name="Gao W."/>
            <person name="Sonnenberg A."/>
            <person name="Chen Q."/>
            <person name="Zhang J."/>
            <person name="Huang C."/>
        </authorList>
    </citation>
    <scope>NUCLEOTIDE SEQUENCE [LARGE SCALE GENOMIC DNA]</scope>
    <source>
        <strain evidence="1">CCMSSC00406</strain>
    </source>
</reference>
<gene>
    <name evidence="1" type="ORF">CCMSSC00406_0010097</name>
</gene>
<dbReference type="Proteomes" id="UP000824881">
    <property type="component" value="Unassembled WGS sequence"/>
</dbReference>
<accession>A0ACB7IHA5</accession>
<keyword evidence="2" id="KW-1185">Reference proteome</keyword>
<sequence length="277" mass="29965">MAPADIPTTPGASPQSPQQQPQPTDLAVAMSNFGRKMTSSIGDMSEKMDNNFGQLLGALRARAQPASQSATQQTPPIPSPTPPPQPANTAHLATPSFTNSAFVQTPPNATDAPPFIPPATSNPAAGTSSILTCFPEIESSILLSVIKHELRPQQLHKLVTSTNVKQLNPNSLFITTDGLQVAEASLSRELPSFAMFIRALTVYLDILTNHVALTTNNAAMVCHIAHGGFFYLKTLNYYSAIYSYKAILDFHMVFHAKRLREMEQGNYSGWGRSTLTL</sequence>